<gene>
    <name evidence="1" type="ORF">E2C01_005049</name>
</gene>
<organism evidence="1 2">
    <name type="scientific">Portunus trituberculatus</name>
    <name type="common">Swimming crab</name>
    <name type="synonym">Neptunus trituberculatus</name>
    <dbReference type="NCBI Taxonomy" id="210409"/>
    <lineage>
        <taxon>Eukaryota</taxon>
        <taxon>Metazoa</taxon>
        <taxon>Ecdysozoa</taxon>
        <taxon>Arthropoda</taxon>
        <taxon>Crustacea</taxon>
        <taxon>Multicrustacea</taxon>
        <taxon>Malacostraca</taxon>
        <taxon>Eumalacostraca</taxon>
        <taxon>Eucarida</taxon>
        <taxon>Decapoda</taxon>
        <taxon>Pleocyemata</taxon>
        <taxon>Brachyura</taxon>
        <taxon>Eubrachyura</taxon>
        <taxon>Portunoidea</taxon>
        <taxon>Portunidae</taxon>
        <taxon>Portuninae</taxon>
        <taxon>Portunus</taxon>
    </lineage>
</organism>
<comment type="caution">
    <text evidence="1">The sequence shown here is derived from an EMBL/GenBank/DDBJ whole genome shotgun (WGS) entry which is preliminary data.</text>
</comment>
<keyword evidence="2" id="KW-1185">Reference proteome</keyword>
<dbReference type="Proteomes" id="UP000324222">
    <property type="component" value="Unassembled WGS sequence"/>
</dbReference>
<sequence>MARRQLALVRVARSQINIYAFLTPGSTPDSTCVTGNHCLAPLPHDSLDALPALPLAPASILEQLAARQQVMDYDSDENEMLESGVVDVGEKGGLSSCGYW</sequence>
<accession>A0A5B7CTZ8</accession>
<protein>
    <submittedName>
        <fullName evidence="1">Uncharacterized protein</fullName>
    </submittedName>
</protein>
<evidence type="ECO:0000313" key="2">
    <source>
        <dbReference type="Proteomes" id="UP000324222"/>
    </source>
</evidence>
<dbReference type="EMBL" id="VSRR010000212">
    <property type="protein sequence ID" value="MPC12361.1"/>
    <property type="molecule type" value="Genomic_DNA"/>
</dbReference>
<dbReference type="AlphaFoldDB" id="A0A5B7CTZ8"/>
<name>A0A5B7CTZ8_PORTR</name>
<reference evidence="1 2" key="1">
    <citation type="submission" date="2019-05" db="EMBL/GenBank/DDBJ databases">
        <title>Another draft genome of Portunus trituberculatus and its Hox gene families provides insights of decapod evolution.</title>
        <authorList>
            <person name="Jeong J.-H."/>
            <person name="Song I."/>
            <person name="Kim S."/>
            <person name="Choi T."/>
            <person name="Kim D."/>
            <person name="Ryu S."/>
            <person name="Kim W."/>
        </authorList>
    </citation>
    <scope>NUCLEOTIDE SEQUENCE [LARGE SCALE GENOMIC DNA]</scope>
    <source>
        <tissue evidence="1">Muscle</tissue>
    </source>
</reference>
<proteinExistence type="predicted"/>
<evidence type="ECO:0000313" key="1">
    <source>
        <dbReference type="EMBL" id="MPC12361.1"/>
    </source>
</evidence>